<dbReference type="KEGG" id="vg:20283377"/>
<dbReference type="GeneID" id="20283377"/>
<dbReference type="OrthoDB" id="20944at10239"/>
<accession>A0A076G7A5</accession>
<reference evidence="1 2" key="1">
    <citation type="submission" date="2014-06" db="EMBL/GenBank/DDBJ databases">
        <title>Bioinformatic genomic analysis of Bacillus phage Bobb.</title>
        <authorList>
            <person name="Lewis H.M.N."/>
            <person name="Temple L."/>
            <person name="Barth R.N."/>
            <person name="Bowles K.M."/>
            <person name="Churchin D.I."/>
            <person name="Scott-Croshaw C."/>
            <person name="Glasgow G.H."/>
            <person name="Gloe M.W."/>
            <person name="McGough T.M."/>
            <person name="Nutbrown S.A."/>
            <person name="Romulus S.R."/>
            <person name="Sanders K.A.M."/>
            <person name="Diachok C.R."/>
            <person name="Serigano J.P."/>
            <person name="Shin D."/>
            <person name="Suresh M.H."/>
            <person name="Conner A.R.N."/>
            <person name="Korba R.M."/>
            <person name="Livermore R.J."/>
            <person name="Rohlf M.B."/>
            <person name="Utterback S.D."/>
            <person name="Wilson V.E."/>
        </authorList>
    </citation>
    <scope>NUCLEOTIDE SEQUENCE [LARGE SCALE GENOMIC DNA]</scope>
</reference>
<dbReference type="RefSeq" id="YP_009056359.1">
    <property type="nucleotide sequence ID" value="NC_024792.1"/>
</dbReference>
<dbReference type="Proteomes" id="UP000028664">
    <property type="component" value="Segment"/>
</dbReference>
<proteinExistence type="predicted"/>
<evidence type="ECO:0000313" key="1">
    <source>
        <dbReference type="EMBL" id="AII27991.1"/>
    </source>
</evidence>
<organism evidence="1 2">
    <name type="scientific">Bacillus phage Bobb</name>
    <dbReference type="NCBI Taxonomy" id="1527469"/>
    <lineage>
        <taxon>Viruses</taxon>
        <taxon>Duplodnaviria</taxon>
        <taxon>Heunggongvirae</taxon>
        <taxon>Uroviricota</taxon>
        <taxon>Caudoviricetes</taxon>
        <taxon>Herelleviridae</taxon>
        <taxon>Bastillevirinae</taxon>
        <taxon>Agatevirus</taxon>
        <taxon>Agatevirus bobb</taxon>
    </lineage>
</organism>
<sequence>MARRSAFALSELKCHQCGNITQIQRRTAVLKKGGHIKHLYCWRCKRDTRQVELSRIEKY</sequence>
<protein>
    <submittedName>
        <fullName evidence="1">Ribosome associated inhibitor A</fullName>
    </submittedName>
</protein>
<name>A0A076G7A5_9CAUD</name>
<keyword evidence="2" id="KW-1185">Reference proteome</keyword>
<dbReference type="EMBL" id="KM051843">
    <property type="protein sequence ID" value="AII27991.1"/>
    <property type="molecule type" value="Genomic_DNA"/>
</dbReference>
<evidence type="ECO:0000313" key="2">
    <source>
        <dbReference type="Proteomes" id="UP000028664"/>
    </source>
</evidence>